<dbReference type="GO" id="GO:0008664">
    <property type="term" value="F:RNA 2',3'-cyclic 3'-phosphodiesterase activity"/>
    <property type="evidence" value="ECO:0007669"/>
    <property type="project" value="UniProtKB-EC"/>
</dbReference>
<dbReference type="Gene3D" id="3.90.1140.10">
    <property type="entry name" value="Cyclic phosphodiesterase"/>
    <property type="match status" value="1"/>
</dbReference>
<dbReference type="AlphaFoldDB" id="A0A1I5XJB9"/>
<dbReference type="RefSeq" id="WP_021599323.1">
    <property type="nucleotide sequence ID" value="NZ_CP083237.1"/>
</dbReference>
<evidence type="ECO:0000313" key="4">
    <source>
        <dbReference type="EMBL" id="SFQ31767.1"/>
    </source>
</evidence>
<evidence type="ECO:0000256" key="1">
    <source>
        <dbReference type="ARBA" id="ARBA00022801"/>
    </source>
</evidence>
<feature type="active site" description="Proton acceptor" evidence="2">
    <location>
        <position position="129"/>
    </location>
</feature>
<organism evidence="4 5">
    <name type="scientific">Actinomadura madurae</name>
    <dbReference type="NCBI Taxonomy" id="1993"/>
    <lineage>
        <taxon>Bacteria</taxon>
        <taxon>Bacillati</taxon>
        <taxon>Actinomycetota</taxon>
        <taxon>Actinomycetes</taxon>
        <taxon>Streptosporangiales</taxon>
        <taxon>Thermomonosporaceae</taxon>
        <taxon>Actinomadura</taxon>
    </lineage>
</organism>
<dbReference type="OrthoDB" id="9787070at2"/>
<reference evidence="4 5" key="1">
    <citation type="submission" date="2016-10" db="EMBL/GenBank/DDBJ databases">
        <authorList>
            <person name="de Groot N.N."/>
        </authorList>
    </citation>
    <scope>NUCLEOTIDE SEQUENCE [LARGE SCALE GENOMIC DNA]</scope>
    <source>
        <strain evidence="4 5">DSM 43067</strain>
    </source>
</reference>
<dbReference type="EMBL" id="FOVH01000027">
    <property type="protein sequence ID" value="SFQ31767.1"/>
    <property type="molecule type" value="Genomic_DNA"/>
</dbReference>
<evidence type="ECO:0000313" key="5">
    <source>
        <dbReference type="Proteomes" id="UP000183413"/>
    </source>
</evidence>
<keyword evidence="4" id="KW-0436">Ligase</keyword>
<protein>
    <recommendedName>
        <fullName evidence="2">RNA 2',3'-cyclic phosphodiesterase</fullName>
        <shortName evidence="2">RNA 2',3'-CPDase</shortName>
        <ecNumber evidence="2">3.1.4.58</ecNumber>
    </recommendedName>
</protein>
<comment type="function">
    <text evidence="2">Hydrolyzes RNA 2',3'-cyclic phosphodiester to an RNA 2'-phosphomonoester.</text>
</comment>
<dbReference type="GO" id="GO:0004113">
    <property type="term" value="F:2',3'-cyclic-nucleotide 3'-phosphodiesterase activity"/>
    <property type="evidence" value="ECO:0007669"/>
    <property type="project" value="InterPro"/>
</dbReference>
<feature type="region of interest" description="Disordered" evidence="3">
    <location>
        <begin position="186"/>
        <end position="207"/>
    </location>
</feature>
<dbReference type="InterPro" id="IPR009097">
    <property type="entry name" value="Cyclic_Pdiesterase"/>
</dbReference>
<comment type="similarity">
    <text evidence="2">Belongs to the 2H phosphoesterase superfamily. ThpR family.</text>
</comment>
<dbReference type="eggNOG" id="COG1514">
    <property type="taxonomic scope" value="Bacteria"/>
</dbReference>
<feature type="active site" description="Proton donor" evidence="2">
    <location>
        <position position="40"/>
    </location>
</feature>
<comment type="catalytic activity">
    <reaction evidence="2">
        <text>a 3'-end 2',3'-cyclophospho-ribonucleotide-RNA + H2O = a 3'-end 2'-phospho-ribonucleotide-RNA + H(+)</text>
        <dbReference type="Rhea" id="RHEA:11828"/>
        <dbReference type="Rhea" id="RHEA-COMP:10464"/>
        <dbReference type="Rhea" id="RHEA-COMP:17353"/>
        <dbReference type="ChEBI" id="CHEBI:15377"/>
        <dbReference type="ChEBI" id="CHEBI:15378"/>
        <dbReference type="ChEBI" id="CHEBI:83064"/>
        <dbReference type="ChEBI" id="CHEBI:173113"/>
        <dbReference type="EC" id="3.1.4.58"/>
    </reaction>
</comment>
<dbReference type="Proteomes" id="UP000183413">
    <property type="component" value="Unassembled WGS sequence"/>
</dbReference>
<proteinExistence type="inferred from homology"/>
<dbReference type="HAMAP" id="MF_01940">
    <property type="entry name" value="RNA_CPDase"/>
    <property type="match status" value="1"/>
</dbReference>
<evidence type="ECO:0000256" key="2">
    <source>
        <dbReference type="HAMAP-Rule" id="MF_01940"/>
    </source>
</evidence>
<feature type="short sequence motif" description="HXTX 1" evidence="2">
    <location>
        <begin position="40"/>
        <end position="43"/>
    </location>
</feature>
<dbReference type="EC" id="3.1.4.58" evidence="2"/>
<name>A0A1I5XJB9_9ACTN</name>
<dbReference type="PANTHER" id="PTHR35561:SF1">
    <property type="entry name" value="RNA 2',3'-CYCLIC PHOSPHODIESTERASE"/>
    <property type="match status" value="1"/>
</dbReference>
<gene>
    <name evidence="4" type="ORF">SAMN04489713_12726</name>
</gene>
<keyword evidence="1 2" id="KW-0378">Hydrolase</keyword>
<dbReference type="PANTHER" id="PTHR35561">
    <property type="entry name" value="RNA 2',3'-CYCLIC PHOSPHODIESTERASE"/>
    <property type="match status" value="1"/>
</dbReference>
<dbReference type="GO" id="GO:0016874">
    <property type="term" value="F:ligase activity"/>
    <property type="evidence" value="ECO:0007669"/>
    <property type="project" value="UniProtKB-KW"/>
</dbReference>
<accession>A0A1I5XJB9</accession>
<dbReference type="GeneID" id="99654579"/>
<dbReference type="InParanoid" id="A0A1I5XJB9"/>
<dbReference type="InterPro" id="IPR004175">
    <property type="entry name" value="RNA_CPDase"/>
</dbReference>
<evidence type="ECO:0000256" key="3">
    <source>
        <dbReference type="SAM" id="MobiDB-lite"/>
    </source>
</evidence>
<dbReference type="STRING" id="1993.SAMN04489713_12726"/>
<dbReference type="SUPFAM" id="SSF55144">
    <property type="entry name" value="LigT-like"/>
    <property type="match status" value="1"/>
</dbReference>
<feature type="short sequence motif" description="HXTX 2" evidence="2">
    <location>
        <begin position="129"/>
        <end position="132"/>
    </location>
</feature>
<dbReference type="Pfam" id="PF13563">
    <property type="entry name" value="2_5_RNA_ligase2"/>
    <property type="match status" value="1"/>
</dbReference>
<dbReference type="NCBIfam" id="TIGR02258">
    <property type="entry name" value="2_5_ligase"/>
    <property type="match status" value="1"/>
</dbReference>
<keyword evidence="5" id="KW-1185">Reference proteome</keyword>
<sequence>MRLFVALVPPPDVLDELEEAVRPHTDAVPGLRWIRRDLMHVTLTFLGEVDDRTLERLLPRLERAVGRHERMALSLAGAGAFPGSGAHARVLWTGLYGDRRRLARLAASTTAAGRRVGTLPDKHAGFRPHMTLARTRRPVDVRSLVEALSSFAGASWTAESVHLMRSRLPGKDYSQVTYEPLKTWSLRHSSGGGGAGRSASGGPQGTP</sequence>